<dbReference type="Proteomes" id="UP000275408">
    <property type="component" value="Unassembled WGS sequence"/>
</dbReference>
<dbReference type="Gene3D" id="3.40.30.10">
    <property type="entry name" value="Glutaredoxin"/>
    <property type="match status" value="1"/>
</dbReference>
<evidence type="ECO:0000313" key="1">
    <source>
        <dbReference type="EMBL" id="RMX46141.1"/>
    </source>
</evidence>
<dbReference type="AlphaFoldDB" id="A0A3M6TXS5"/>
<evidence type="ECO:0008006" key="3">
    <source>
        <dbReference type="Google" id="ProtNLM"/>
    </source>
</evidence>
<sequence>MSSLTFPANQYREGFSGVTRNISELLTSKDALENRLKDSGAEWPFCVFYRDPKIPPSKLEQSFLEFLNSLAHDNPYKEWSTVAFNLDKGMLSWEGHPGMVPLLQCFIGTASSPLSYPSPDRPHKTTSSLRKWFETLLAKIWEEKIQVFVVIPSSDVEEYMIEAYNISKVPAIVVFNSQEWKEKEKSSLVLQSVLEVEEKRLQVMLVTLHSQAYQLNLDNFFDEVLETKHPQLPIVVCFYSPRSPRTLNYLDAFHRSYDTLTRMKLQVRFAMLNIMSYPEVIARYVIASDVYAVPFTVVFWQERESTSQRFIIKQQLYDKDVPTPLLLYEFLQTLPVVVLPTAPDDDDDDVDEVFNPWKESDDAKKVCNLDISEDKCVEGDNSTVTDFEHNNVMFGPPLPPPSWQTKAQVQKKQQKKLQFHYVNDKTWSSLVEQSVGPVKSYTTAAFPTMQTSRLFSVSLIVFLQEGCSYCNQVLPTIERISSDAKYLGASVFVHNCSTDPLTCQRYGVTGFPTLTAFRSLSWSAVESCSSSHSTYIRLDYHGPIIFVSFSMVAYLALRFTPEMLLMMEVKRKQKIKILCYQRYEMPKNFKCEYNHKICTDIALRFVQDHRRLPVLHMTSAAFHTKLGSEENANFEPYAHNLPILFALAHKNNISKDSSFYKELLESAYTLYNEMVFVTLDIDEFAHWASRFVPRDYHAKHAFGKTPFSFSEFESLWLDLA</sequence>
<dbReference type="GO" id="GO:0015035">
    <property type="term" value="F:protein-disulfide reductase activity"/>
    <property type="evidence" value="ECO:0007669"/>
    <property type="project" value="TreeGrafter"/>
</dbReference>
<gene>
    <name evidence="1" type="ORF">pdam_00017705</name>
</gene>
<dbReference type="OrthoDB" id="10023060at2759"/>
<comment type="caution">
    <text evidence="1">The sequence shown here is derived from an EMBL/GenBank/DDBJ whole genome shotgun (WGS) entry which is preliminary data.</text>
</comment>
<evidence type="ECO:0000313" key="2">
    <source>
        <dbReference type="Proteomes" id="UP000275408"/>
    </source>
</evidence>
<reference evidence="1 2" key="1">
    <citation type="journal article" date="2018" name="Sci. Rep.">
        <title>Comparative analysis of the Pocillopora damicornis genome highlights role of immune system in coral evolution.</title>
        <authorList>
            <person name="Cunning R."/>
            <person name="Bay R.A."/>
            <person name="Gillette P."/>
            <person name="Baker A.C."/>
            <person name="Traylor-Knowles N."/>
        </authorList>
    </citation>
    <scope>NUCLEOTIDE SEQUENCE [LARGE SCALE GENOMIC DNA]</scope>
    <source>
        <strain evidence="1">RSMAS</strain>
        <tissue evidence="1">Whole animal</tissue>
    </source>
</reference>
<accession>A0A3M6TXS5</accession>
<dbReference type="InterPro" id="IPR036249">
    <property type="entry name" value="Thioredoxin-like_sf"/>
</dbReference>
<proteinExistence type="predicted"/>
<name>A0A3M6TXS5_POCDA</name>
<dbReference type="GO" id="GO:0005737">
    <property type="term" value="C:cytoplasm"/>
    <property type="evidence" value="ECO:0007669"/>
    <property type="project" value="TreeGrafter"/>
</dbReference>
<keyword evidence="2" id="KW-1185">Reference proteome</keyword>
<dbReference type="PANTHER" id="PTHR45663:SF11">
    <property type="entry name" value="GEO12009P1"/>
    <property type="match status" value="1"/>
</dbReference>
<dbReference type="SUPFAM" id="SSF52833">
    <property type="entry name" value="Thioredoxin-like"/>
    <property type="match status" value="2"/>
</dbReference>
<dbReference type="EMBL" id="RCHS01002721">
    <property type="protein sequence ID" value="RMX46141.1"/>
    <property type="molecule type" value="Genomic_DNA"/>
</dbReference>
<organism evidence="1 2">
    <name type="scientific">Pocillopora damicornis</name>
    <name type="common">Cauliflower coral</name>
    <name type="synonym">Millepora damicornis</name>
    <dbReference type="NCBI Taxonomy" id="46731"/>
    <lineage>
        <taxon>Eukaryota</taxon>
        <taxon>Metazoa</taxon>
        <taxon>Cnidaria</taxon>
        <taxon>Anthozoa</taxon>
        <taxon>Hexacorallia</taxon>
        <taxon>Scleractinia</taxon>
        <taxon>Astrocoeniina</taxon>
        <taxon>Pocilloporidae</taxon>
        <taxon>Pocillopora</taxon>
    </lineage>
</organism>
<dbReference type="STRING" id="46731.A0A3M6TXS5"/>
<protein>
    <recommendedName>
        <fullName evidence="3">Thioredoxin domain-containing protein</fullName>
    </recommendedName>
</protein>
<dbReference type="PANTHER" id="PTHR45663">
    <property type="entry name" value="GEO12009P1"/>
    <property type="match status" value="1"/>
</dbReference>